<protein>
    <recommendedName>
        <fullName evidence="1">peptidylprolyl isomerase</fullName>
        <ecNumber evidence="1">5.2.1.8</ecNumber>
    </recommendedName>
</protein>
<reference evidence="6 7" key="1">
    <citation type="submission" date="2023-06" db="EMBL/GenBank/DDBJ databases">
        <title>Roseiconus lacunae JC819 isolated from Gulf of Mannar region, Tamil Nadu.</title>
        <authorList>
            <person name="Pk S."/>
            <person name="Ch S."/>
            <person name="Ch V.R."/>
        </authorList>
    </citation>
    <scope>NUCLEOTIDE SEQUENCE [LARGE SCALE GENOMIC DNA]</scope>
    <source>
        <strain evidence="6 7">JC819</strain>
    </source>
</reference>
<dbReference type="CDD" id="cd00317">
    <property type="entry name" value="cyclophilin"/>
    <property type="match status" value="1"/>
</dbReference>
<dbReference type="Gene3D" id="3.40.30.10">
    <property type="entry name" value="Glutaredoxin"/>
    <property type="match status" value="1"/>
</dbReference>
<accession>A0ABT7PML9</accession>
<dbReference type="InterPro" id="IPR044666">
    <property type="entry name" value="Cyclophilin_A-like"/>
</dbReference>
<dbReference type="NCBIfam" id="NF012211">
    <property type="entry name" value="tand_rpt_95"/>
    <property type="match status" value="4"/>
</dbReference>
<feature type="compositionally biased region" description="Low complexity" evidence="4">
    <location>
        <begin position="1525"/>
        <end position="1551"/>
    </location>
</feature>
<evidence type="ECO:0000256" key="1">
    <source>
        <dbReference type="ARBA" id="ARBA00013194"/>
    </source>
</evidence>
<dbReference type="EMBL" id="JASZZN010000016">
    <property type="protein sequence ID" value="MDM4017752.1"/>
    <property type="molecule type" value="Genomic_DNA"/>
</dbReference>
<evidence type="ECO:0000256" key="3">
    <source>
        <dbReference type="ARBA" id="ARBA00023235"/>
    </source>
</evidence>
<keyword evidence="3" id="KW-0413">Isomerase</keyword>
<dbReference type="Pfam" id="PF17963">
    <property type="entry name" value="Big_9"/>
    <property type="match status" value="5"/>
</dbReference>
<evidence type="ECO:0000313" key="6">
    <source>
        <dbReference type="EMBL" id="MDM4017752.1"/>
    </source>
</evidence>
<dbReference type="EC" id="5.2.1.8" evidence="1"/>
<sequence length="1590" mass="165591">MSKGRTLSARRNQLLRSLGELLGPGKEQRPRRRGQRLVLEGLERRQLLAGDVTGIGDALMGPIDTRVAAAESTAVVTSTLTTTTEAEGEAAPDLVQFAKDLAAADVKFYGAYWCPACSEQKALFEDGEQYLPFIEVTNPDRTIGQVGIDNNITAYPTWEFPDNSRETGVLTLQQLSDRSGVAIPTSEDPTFAEIGDQTVLIGSPFHIPVDAYDPNGGPLTVTVSVADSNLLDATVLSGNRSIRIDMETYGDMVFELFEQRAPDATGRIIELAEADFYDDIIFHRVVNNFVIQGGDPTGTGSGGSTLGDFDDDFHPELQHNRSGVLSFAKSSDDTNDSQFFVTEVPTRFLDFNHSVFGQLIEGDDVREAISNHEVNGSSRPTTDITINTIEVFNDTENSLIMLNPVGNAVGSTNVTVTVTDGDGNTHSETFQVDVNNDSENSQPYLSNEVTTEAEYNADEDATLQLVSIDIEGDPVTYSASVISSGTGATATVSQSGLLTVTPAQGFTGVVEVTARVQPGPGVTGHSSSDHDNQVYQFNFVADAAPSAPSAVDLLAASDSGSSDSDNITNAATLSFTIEGVTDGAFVELVNTQTNAVLGTATASGTTATITTNNFPALGDGVYNIAARQTIESTASALSPTLQVTYDATAPASVVASANTSGNVGRQYLSDLISAEEGAITYALTQAPSGANIDSGSGVITWTPVTGDIGDNVFTVQTTDVAGNQTTENFTVAIADEPSAEVKLVARDTDGNIITSLEVGQEFVLELVGVDARNAFDRAGVFGAYADILFDSTIVRPVSGSTIEYVGNFQLGPTGTFLTGLIDELGASSTTITATNQVESVIARVQMEAVGSGTVNIRSEEADGTEQVLLYGQDDNVPAEDVFYGTVSLTVGLTFTLNDDTATVDEDSGATIIDVLDNDTVSGSDSLSIVSVTQPTEGGTVVNNNGVLQFTPAADFNGTTEFTYRAGTSSGAQATATVTVTVNAVNDPPTGVDDSFNIDANSSNNTLDVLANDSIDPDSGETLTVTAVSSTSDGGTVTIASGGTGLNYTPPANFTGSETFTYTLSDGTATTEVSVTVLVASADTPPTAADDAFNINEDIAEATYDILANDQRDTDNQSFVIDSVGTPSEGGTARISSDGTTFFYEPADDFFGTETVTYIIRDTGGGLATATVTFTIAGVNDAPPVLTDTVQISQTDSPQIVLRIADLPDNVDGAGETLTFTNLGTPTNGGTVAIDSSGNITYEPSSDSFAGTDTFTYSVSDGTTTSSGTLTVQVENFNERDIRVNFSGNQALSVLSSIRLVGTDALGNDVSQGAILDGNNTLLFGDVLPGEYRIEVPAVPFYLGAEEAQTINVSSAPTDGDTSVEATMGRLKARYLSVRDWLRSAPSQSAYVVVQPGESAVSTELSEAASQSIVDPEISLNSSATALTITGKNSADEDVTATVPTSRTDLVQERGRVGDLRLYRVNVDDAVLNYTEVASSSASDTSIAVSGSGEAESVASLSTADAESSAGLNASSEAEGEPVAPSSSDLITEESSSAATATQTPAETNTSSDSEESSESLSTVGDAEAEAAASRASRLAGLTSRFFRRGR</sequence>
<dbReference type="Gene3D" id="2.60.40.2810">
    <property type="match status" value="4"/>
</dbReference>
<evidence type="ECO:0000256" key="2">
    <source>
        <dbReference type="ARBA" id="ARBA00023110"/>
    </source>
</evidence>
<comment type="caution">
    <text evidence="6">The sequence shown here is derived from an EMBL/GenBank/DDBJ whole genome shotgun (WGS) entry which is preliminary data.</text>
</comment>
<dbReference type="Gene3D" id="2.40.100.10">
    <property type="entry name" value="Cyclophilin-like"/>
    <property type="match status" value="1"/>
</dbReference>
<dbReference type="PROSITE" id="PS50072">
    <property type="entry name" value="CSA_PPIASE_2"/>
    <property type="match status" value="1"/>
</dbReference>
<evidence type="ECO:0000259" key="5">
    <source>
        <dbReference type="PROSITE" id="PS50072"/>
    </source>
</evidence>
<dbReference type="PRINTS" id="PR00153">
    <property type="entry name" value="CSAPPISMRASE"/>
</dbReference>
<dbReference type="SUPFAM" id="SSF49313">
    <property type="entry name" value="Cadherin-like"/>
    <property type="match status" value="1"/>
</dbReference>
<feature type="compositionally biased region" description="Polar residues" evidence="4">
    <location>
        <begin position="1498"/>
        <end position="1515"/>
    </location>
</feature>
<keyword evidence="7" id="KW-1185">Reference proteome</keyword>
<dbReference type="Pfam" id="PF05345">
    <property type="entry name" value="He_PIG"/>
    <property type="match status" value="1"/>
</dbReference>
<dbReference type="SUPFAM" id="SSF50891">
    <property type="entry name" value="Cyclophilin-like"/>
    <property type="match status" value="1"/>
</dbReference>
<dbReference type="RefSeq" id="WP_289165281.1">
    <property type="nucleotide sequence ID" value="NZ_JASZZN010000016.1"/>
</dbReference>
<keyword evidence="2" id="KW-0697">Rotamase</keyword>
<dbReference type="InterPro" id="IPR044016">
    <property type="entry name" value="Big_13"/>
</dbReference>
<dbReference type="InterPro" id="IPR002130">
    <property type="entry name" value="Cyclophilin-type_PPIase_dom"/>
</dbReference>
<dbReference type="Pfam" id="PF00160">
    <property type="entry name" value="Pro_isomerase"/>
    <property type="match status" value="1"/>
</dbReference>
<dbReference type="Gene3D" id="2.60.40.10">
    <property type="entry name" value="Immunoglobulins"/>
    <property type="match status" value="2"/>
</dbReference>
<evidence type="ECO:0000313" key="7">
    <source>
        <dbReference type="Proteomes" id="UP001239462"/>
    </source>
</evidence>
<feature type="region of interest" description="Disordered" evidence="4">
    <location>
        <begin position="1498"/>
        <end position="1575"/>
    </location>
</feature>
<dbReference type="PANTHER" id="PTHR45625">
    <property type="entry name" value="PEPTIDYL-PROLYL CIS-TRANS ISOMERASE-RELATED"/>
    <property type="match status" value="1"/>
</dbReference>
<name>A0ABT7PML9_9BACT</name>
<dbReference type="PANTHER" id="PTHR45625:SF4">
    <property type="entry name" value="PEPTIDYLPROLYL ISOMERASE DOMAIN AND WD REPEAT-CONTAINING PROTEIN 1"/>
    <property type="match status" value="1"/>
</dbReference>
<evidence type="ECO:0000256" key="4">
    <source>
        <dbReference type="SAM" id="MobiDB-lite"/>
    </source>
</evidence>
<organism evidence="6 7">
    <name type="scientific">Roseiconus lacunae</name>
    <dbReference type="NCBI Taxonomy" id="2605694"/>
    <lineage>
        <taxon>Bacteria</taxon>
        <taxon>Pseudomonadati</taxon>
        <taxon>Planctomycetota</taxon>
        <taxon>Planctomycetia</taxon>
        <taxon>Pirellulales</taxon>
        <taxon>Pirellulaceae</taxon>
        <taxon>Roseiconus</taxon>
    </lineage>
</organism>
<feature type="domain" description="PPIase cyclophilin-type" evidence="5">
    <location>
        <begin position="239"/>
        <end position="391"/>
    </location>
</feature>
<dbReference type="InterPro" id="IPR029000">
    <property type="entry name" value="Cyclophilin-like_dom_sf"/>
</dbReference>
<dbReference type="InterPro" id="IPR013783">
    <property type="entry name" value="Ig-like_fold"/>
</dbReference>
<dbReference type="Pfam" id="PF19077">
    <property type="entry name" value="Big_13"/>
    <property type="match status" value="1"/>
</dbReference>
<proteinExistence type="predicted"/>
<gene>
    <name evidence="6" type="ORF">QTN89_20050</name>
</gene>
<dbReference type="Proteomes" id="UP001239462">
    <property type="component" value="Unassembled WGS sequence"/>
</dbReference>
<dbReference type="InterPro" id="IPR015919">
    <property type="entry name" value="Cadherin-like_sf"/>
</dbReference>